<dbReference type="Proteomes" id="UP001055072">
    <property type="component" value="Unassembled WGS sequence"/>
</dbReference>
<evidence type="ECO:0000313" key="1">
    <source>
        <dbReference type="EMBL" id="KAI0094426.1"/>
    </source>
</evidence>
<organism evidence="1 2">
    <name type="scientific">Irpex rosettiformis</name>
    <dbReference type="NCBI Taxonomy" id="378272"/>
    <lineage>
        <taxon>Eukaryota</taxon>
        <taxon>Fungi</taxon>
        <taxon>Dikarya</taxon>
        <taxon>Basidiomycota</taxon>
        <taxon>Agaricomycotina</taxon>
        <taxon>Agaricomycetes</taxon>
        <taxon>Polyporales</taxon>
        <taxon>Irpicaceae</taxon>
        <taxon>Irpex</taxon>
    </lineage>
</organism>
<accession>A0ACB8UJD4</accession>
<comment type="caution">
    <text evidence="1">The sequence shown here is derived from an EMBL/GenBank/DDBJ whole genome shotgun (WGS) entry which is preliminary data.</text>
</comment>
<reference evidence="1" key="1">
    <citation type="journal article" date="2021" name="Environ. Microbiol.">
        <title>Gene family expansions and transcriptome signatures uncover fungal adaptations to wood decay.</title>
        <authorList>
            <person name="Hage H."/>
            <person name="Miyauchi S."/>
            <person name="Viragh M."/>
            <person name="Drula E."/>
            <person name="Min B."/>
            <person name="Chaduli D."/>
            <person name="Navarro D."/>
            <person name="Favel A."/>
            <person name="Norest M."/>
            <person name="Lesage-Meessen L."/>
            <person name="Balint B."/>
            <person name="Merenyi Z."/>
            <person name="de Eugenio L."/>
            <person name="Morin E."/>
            <person name="Martinez A.T."/>
            <person name="Baldrian P."/>
            <person name="Stursova M."/>
            <person name="Martinez M.J."/>
            <person name="Novotny C."/>
            <person name="Magnuson J.K."/>
            <person name="Spatafora J.W."/>
            <person name="Maurice S."/>
            <person name="Pangilinan J."/>
            <person name="Andreopoulos W."/>
            <person name="LaButti K."/>
            <person name="Hundley H."/>
            <person name="Na H."/>
            <person name="Kuo A."/>
            <person name="Barry K."/>
            <person name="Lipzen A."/>
            <person name="Henrissat B."/>
            <person name="Riley R."/>
            <person name="Ahrendt S."/>
            <person name="Nagy L.G."/>
            <person name="Grigoriev I.V."/>
            <person name="Martin F."/>
            <person name="Rosso M.N."/>
        </authorList>
    </citation>
    <scope>NUCLEOTIDE SEQUENCE</scope>
    <source>
        <strain evidence="1">CBS 384.51</strain>
    </source>
</reference>
<keyword evidence="2" id="KW-1185">Reference proteome</keyword>
<evidence type="ECO:0000313" key="2">
    <source>
        <dbReference type="Proteomes" id="UP001055072"/>
    </source>
</evidence>
<proteinExistence type="predicted"/>
<gene>
    <name evidence="1" type="ORF">BDY19DRAFT_988272</name>
</gene>
<protein>
    <submittedName>
        <fullName evidence="1">Uncharacterized protein</fullName>
    </submittedName>
</protein>
<dbReference type="EMBL" id="MU274900">
    <property type="protein sequence ID" value="KAI0094426.1"/>
    <property type="molecule type" value="Genomic_DNA"/>
</dbReference>
<name>A0ACB8UJD4_9APHY</name>
<sequence length="72" mass="8007">MAFSPNPRKDFRELPVSERSIWSSWAALAPKTRLKVSLVVTGVALAGIFISDKLEQKLPAEDHAHTTTTKYP</sequence>